<dbReference type="EMBL" id="BPLR01020824">
    <property type="protein sequence ID" value="GIX82977.1"/>
    <property type="molecule type" value="Genomic_DNA"/>
</dbReference>
<dbReference type="Proteomes" id="UP001054945">
    <property type="component" value="Unassembled WGS sequence"/>
</dbReference>
<comment type="caution">
    <text evidence="1">The sequence shown here is derived from an EMBL/GenBank/DDBJ whole genome shotgun (WGS) entry which is preliminary data.</text>
</comment>
<evidence type="ECO:0000313" key="2">
    <source>
        <dbReference type="Proteomes" id="UP001054945"/>
    </source>
</evidence>
<proteinExistence type="predicted"/>
<keyword evidence="2" id="KW-1185">Reference proteome</keyword>
<name>A0AAV4NI37_CAEEX</name>
<accession>A0AAV4NI37</accession>
<dbReference type="AlphaFoldDB" id="A0AAV4NI37"/>
<protein>
    <submittedName>
        <fullName evidence="1">Uncharacterized protein</fullName>
    </submittedName>
</protein>
<sequence length="162" mass="18006">MVFRRCAVFRRRPPTALCRCVRPGISRGRAAFGETCWRLIVGHQYAIDPRHQDFALWVPDNTKAITAVNARGKLFNGSPNPRGTHTMKTSMLKVPNPIEILATLLPYQIHDNAHCCHRIIINTKSPLAGGENSQQKRSNLFQGMFVDVLGGNCISRAGKVVS</sequence>
<reference evidence="1 2" key="1">
    <citation type="submission" date="2021-06" db="EMBL/GenBank/DDBJ databases">
        <title>Caerostris extrusa draft genome.</title>
        <authorList>
            <person name="Kono N."/>
            <person name="Arakawa K."/>
        </authorList>
    </citation>
    <scope>NUCLEOTIDE SEQUENCE [LARGE SCALE GENOMIC DNA]</scope>
</reference>
<gene>
    <name evidence="1" type="ORF">CEXT_251521</name>
</gene>
<organism evidence="1 2">
    <name type="scientific">Caerostris extrusa</name>
    <name type="common">Bark spider</name>
    <name type="synonym">Caerostris bankana</name>
    <dbReference type="NCBI Taxonomy" id="172846"/>
    <lineage>
        <taxon>Eukaryota</taxon>
        <taxon>Metazoa</taxon>
        <taxon>Ecdysozoa</taxon>
        <taxon>Arthropoda</taxon>
        <taxon>Chelicerata</taxon>
        <taxon>Arachnida</taxon>
        <taxon>Araneae</taxon>
        <taxon>Araneomorphae</taxon>
        <taxon>Entelegynae</taxon>
        <taxon>Araneoidea</taxon>
        <taxon>Araneidae</taxon>
        <taxon>Caerostris</taxon>
    </lineage>
</organism>
<evidence type="ECO:0000313" key="1">
    <source>
        <dbReference type="EMBL" id="GIX82977.1"/>
    </source>
</evidence>